<evidence type="ECO:0000256" key="4">
    <source>
        <dbReference type="ARBA" id="ARBA00023242"/>
    </source>
</evidence>
<comment type="similarity">
    <text evidence="2">Belongs to the CENP-C/MIF2 family.</text>
</comment>
<evidence type="ECO:0000256" key="1">
    <source>
        <dbReference type="ARBA" id="ARBA00004123"/>
    </source>
</evidence>
<dbReference type="GO" id="GO:0051315">
    <property type="term" value="P:attachment of mitotic spindle microtubules to kinetochore"/>
    <property type="evidence" value="ECO:0007669"/>
    <property type="project" value="TreeGrafter"/>
</dbReference>
<dbReference type="GO" id="GO:0000776">
    <property type="term" value="C:kinetochore"/>
    <property type="evidence" value="ECO:0007669"/>
    <property type="project" value="InterPro"/>
</dbReference>
<gene>
    <name evidence="7" type="primary">AVEN_79958_1</name>
    <name evidence="7" type="ORF">TNCT_120901</name>
</gene>
<protein>
    <submittedName>
        <fullName evidence="7">CENP-C_C domain-containing protein</fullName>
    </submittedName>
</protein>
<sequence length="459" mass="51804">MEGRKRKHDSGTETSSSKRSRPSTDRTDTVPVISWTQNLEDPTPSTSEGIRHRIQKFVGGKKEETEMFDDNGTDNSSTDPRAEVEASGRGTHGDPVNIYQRSYDDKYEFLPGTTDEGLPPQRDWTSSSYSGSVKGLKRVRRKLFSGTQSPDMTGRTRTATHEKLPSTPYPLKGRKLDTEKSSEESSNKRRRETPSEFEQTTRKRARHSDYSDSEEEPEQTFISRGRGLSRKKSGSKFRPGSSNGNISGPATGLRRSTRYRVPPLEAWRNERLIFKRGQNGEIECLGIDRGTAADNSGIAQMQRKFNRLKNNKTKKIESSRSVRSILTQVRNTQTGRLVKARVHRPFKSLKWSNSPDQVRPPHYTLTKAFSSSSICFGFIELAPFCTTGSKVSQTENLYICVIKGHLEVTVEERKFIFNSGDSCIVPFGVPYSITNCSNTKGQVSFCNFLQPFFPHQNRS</sequence>
<evidence type="ECO:0000256" key="5">
    <source>
        <dbReference type="SAM" id="MobiDB-lite"/>
    </source>
</evidence>
<dbReference type="GO" id="GO:0051382">
    <property type="term" value="P:kinetochore assembly"/>
    <property type="evidence" value="ECO:0007669"/>
    <property type="project" value="InterPro"/>
</dbReference>
<dbReference type="InterPro" id="IPR014710">
    <property type="entry name" value="RmlC-like_jellyroll"/>
</dbReference>
<dbReference type="SUPFAM" id="SSF51182">
    <property type="entry name" value="RmlC-like cupins"/>
    <property type="match status" value="1"/>
</dbReference>
<evidence type="ECO:0000259" key="6">
    <source>
        <dbReference type="Pfam" id="PF11699"/>
    </source>
</evidence>
<dbReference type="Gene3D" id="2.60.120.10">
    <property type="entry name" value="Jelly Rolls"/>
    <property type="match status" value="1"/>
</dbReference>
<feature type="compositionally biased region" description="Basic and acidic residues" evidence="5">
    <location>
        <begin position="174"/>
        <end position="187"/>
    </location>
</feature>
<dbReference type="PANTHER" id="PTHR16684">
    <property type="entry name" value="CENTROMERE PROTEIN C"/>
    <property type="match status" value="1"/>
</dbReference>
<accession>A0A8X6LUV1</accession>
<dbReference type="GO" id="GO:0051455">
    <property type="term" value="P:spindle attachment to meiosis I kinetochore"/>
    <property type="evidence" value="ECO:0007669"/>
    <property type="project" value="TreeGrafter"/>
</dbReference>
<dbReference type="Proteomes" id="UP000887116">
    <property type="component" value="Unassembled WGS sequence"/>
</dbReference>
<comment type="subcellular location">
    <subcellularLocation>
        <location evidence="1">Nucleus</location>
    </subcellularLocation>
</comment>
<feature type="region of interest" description="Disordered" evidence="5">
    <location>
        <begin position="1"/>
        <end position="257"/>
    </location>
</feature>
<name>A0A8X6LUV1_TRICU</name>
<dbReference type="AlphaFoldDB" id="A0A8X6LUV1"/>
<keyword evidence="8" id="KW-1185">Reference proteome</keyword>
<evidence type="ECO:0000256" key="3">
    <source>
        <dbReference type="ARBA" id="ARBA00023125"/>
    </source>
</evidence>
<feature type="domain" description="Mif2/CENP-C cupin" evidence="6">
    <location>
        <begin position="364"/>
        <end position="445"/>
    </location>
</feature>
<dbReference type="InterPro" id="IPR025974">
    <property type="entry name" value="Mif2/CENP-C_cupin"/>
</dbReference>
<dbReference type="EMBL" id="BMAO01038132">
    <property type="protein sequence ID" value="GFR22840.1"/>
    <property type="molecule type" value="Genomic_DNA"/>
</dbReference>
<evidence type="ECO:0000313" key="7">
    <source>
        <dbReference type="EMBL" id="GFR22840.1"/>
    </source>
</evidence>
<dbReference type="PANTHER" id="PTHR16684:SF11">
    <property type="entry name" value="CENTROMERE PROTEIN C"/>
    <property type="match status" value="1"/>
</dbReference>
<keyword evidence="3" id="KW-0238">DNA-binding</keyword>
<proteinExistence type="inferred from homology"/>
<evidence type="ECO:0000313" key="8">
    <source>
        <dbReference type="Proteomes" id="UP000887116"/>
    </source>
</evidence>
<feature type="compositionally biased region" description="Polar residues" evidence="5">
    <location>
        <begin position="145"/>
        <end position="157"/>
    </location>
</feature>
<dbReference type="Pfam" id="PF11699">
    <property type="entry name" value="CENP-C_C"/>
    <property type="match status" value="1"/>
</dbReference>
<dbReference type="GO" id="GO:0019237">
    <property type="term" value="F:centromeric DNA binding"/>
    <property type="evidence" value="ECO:0007669"/>
    <property type="project" value="InterPro"/>
</dbReference>
<dbReference type="OrthoDB" id="6437160at2759"/>
<reference evidence="7" key="1">
    <citation type="submission" date="2020-07" db="EMBL/GenBank/DDBJ databases">
        <title>Multicomponent nature underlies the extraordinary mechanical properties of spider dragline silk.</title>
        <authorList>
            <person name="Kono N."/>
            <person name="Nakamura H."/>
            <person name="Mori M."/>
            <person name="Yoshida Y."/>
            <person name="Ohtoshi R."/>
            <person name="Malay A.D."/>
            <person name="Moran D.A.P."/>
            <person name="Tomita M."/>
            <person name="Numata K."/>
            <person name="Arakawa K."/>
        </authorList>
    </citation>
    <scope>NUCLEOTIDE SEQUENCE</scope>
</reference>
<dbReference type="InterPro" id="IPR011051">
    <property type="entry name" value="RmlC_Cupin_sf"/>
</dbReference>
<dbReference type="InterPro" id="IPR028386">
    <property type="entry name" value="CENP-C/Mif2/cnp3"/>
</dbReference>
<keyword evidence="4" id="KW-0539">Nucleus</keyword>
<evidence type="ECO:0000256" key="2">
    <source>
        <dbReference type="ARBA" id="ARBA00010291"/>
    </source>
</evidence>
<comment type="caution">
    <text evidence="7">The sequence shown here is derived from an EMBL/GenBank/DDBJ whole genome shotgun (WGS) entry which is preliminary data.</text>
</comment>
<feature type="compositionally biased region" description="Polar residues" evidence="5">
    <location>
        <begin position="34"/>
        <end position="48"/>
    </location>
</feature>
<organism evidence="7 8">
    <name type="scientific">Trichonephila clavata</name>
    <name type="common">Joro spider</name>
    <name type="synonym">Nephila clavata</name>
    <dbReference type="NCBI Taxonomy" id="2740835"/>
    <lineage>
        <taxon>Eukaryota</taxon>
        <taxon>Metazoa</taxon>
        <taxon>Ecdysozoa</taxon>
        <taxon>Arthropoda</taxon>
        <taxon>Chelicerata</taxon>
        <taxon>Arachnida</taxon>
        <taxon>Araneae</taxon>
        <taxon>Araneomorphae</taxon>
        <taxon>Entelegynae</taxon>
        <taxon>Araneoidea</taxon>
        <taxon>Nephilidae</taxon>
        <taxon>Trichonephila</taxon>
    </lineage>
</organism>
<dbReference type="GO" id="GO:0005634">
    <property type="term" value="C:nucleus"/>
    <property type="evidence" value="ECO:0007669"/>
    <property type="project" value="UniProtKB-SubCell"/>
</dbReference>